<dbReference type="AlphaFoldDB" id="A0A5S6QKN3"/>
<sequence>MFVLPPGGCQSGFIGRMDGKSPDRLVLQVNRMYGIHGTILEQVSVHAVNRHLVDTWTHQQAIRLKRSAAPLRLDVTNLLTEM</sequence>
<reference evidence="2" key="1">
    <citation type="submission" date="2019-12" db="UniProtKB">
        <authorList>
            <consortium name="WormBaseParasite"/>
        </authorList>
    </citation>
    <scope>IDENTIFICATION</scope>
</reference>
<evidence type="ECO:0000313" key="1">
    <source>
        <dbReference type="Proteomes" id="UP000046395"/>
    </source>
</evidence>
<dbReference type="WBParaSite" id="TMUE_2000007729.1">
    <property type="protein sequence ID" value="TMUE_2000007729.1"/>
    <property type="gene ID" value="WBGene00302644"/>
</dbReference>
<organism evidence="1 2">
    <name type="scientific">Trichuris muris</name>
    <name type="common">Mouse whipworm</name>
    <dbReference type="NCBI Taxonomy" id="70415"/>
    <lineage>
        <taxon>Eukaryota</taxon>
        <taxon>Metazoa</taxon>
        <taxon>Ecdysozoa</taxon>
        <taxon>Nematoda</taxon>
        <taxon>Enoplea</taxon>
        <taxon>Dorylaimia</taxon>
        <taxon>Trichinellida</taxon>
        <taxon>Trichuridae</taxon>
        <taxon>Trichuris</taxon>
    </lineage>
</organism>
<keyword evidence="1" id="KW-1185">Reference proteome</keyword>
<dbReference type="Proteomes" id="UP000046395">
    <property type="component" value="Unassembled WGS sequence"/>
</dbReference>
<protein>
    <submittedName>
        <fullName evidence="2">Uncharacterized protein</fullName>
    </submittedName>
</protein>
<evidence type="ECO:0000313" key="2">
    <source>
        <dbReference type="WBParaSite" id="TMUE_2000007729.1"/>
    </source>
</evidence>
<proteinExistence type="predicted"/>
<name>A0A5S6QKN3_TRIMR</name>
<accession>A0A5S6QKN3</accession>